<evidence type="ECO:0000256" key="1">
    <source>
        <dbReference type="ARBA" id="ARBA00009981"/>
    </source>
</evidence>
<sequence>MIMTVMANDIKTKGVSLFDTLFEKFSEVIISVRGKNKYCVIPYEEYEEYRAYKLDMAHKEVMEDIANEKYHTNTQKHFDTLKEALKDA</sequence>
<comment type="similarity">
    <text evidence="1">Belongs to the phD/YefM antitoxin family.</text>
</comment>
<dbReference type="EMBL" id="CACVAR010000235">
    <property type="protein sequence ID" value="CAA6814107.1"/>
    <property type="molecule type" value="Genomic_DNA"/>
</dbReference>
<proteinExistence type="inferred from homology"/>
<dbReference type="AlphaFoldDB" id="A0A6S6TCJ1"/>
<dbReference type="SUPFAM" id="SSF143120">
    <property type="entry name" value="YefM-like"/>
    <property type="match status" value="1"/>
</dbReference>
<accession>A0A6S6TCJ1</accession>
<protein>
    <submittedName>
        <fullName evidence="2">Addiction module antitoxin</fullName>
    </submittedName>
</protein>
<dbReference type="InterPro" id="IPR036165">
    <property type="entry name" value="YefM-like_sf"/>
</dbReference>
<evidence type="ECO:0000313" key="2">
    <source>
        <dbReference type="EMBL" id="CAA6814107.1"/>
    </source>
</evidence>
<gene>
    <name evidence="2" type="ORF">HELGO_WM43898</name>
</gene>
<reference evidence="2" key="1">
    <citation type="submission" date="2020-01" db="EMBL/GenBank/DDBJ databases">
        <authorList>
            <person name="Meier V. D."/>
            <person name="Meier V D."/>
        </authorList>
    </citation>
    <scope>NUCLEOTIDE SEQUENCE</scope>
    <source>
        <strain evidence="2">HLG_WM_MAG_03</strain>
    </source>
</reference>
<organism evidence="2">
    <name type="scientific">uncultured Sulfurovum sp</name>
    <dbReference type="NCBI Taxonomy" id="269237"/>
    <lineage>
        <taxon>Bacteria</taxon>
        <taxon>Pseudomonadati</taxon>
        <taxon>Campylobacterota</taxon>
        <taxon>Epsilonproteobacteria</taxon>
        <taxon>Campylobacterales</taxon>
        <taxon>Sulfurovaceae</taxon>
        <taxon>Sulfurovum</taxon>
        <taxon>environmental samples</taxon>
    </lineage>
</organism>
<name>A0A6S6TCJ1_9BACT</name>